<evidence type="ECO:0000313" key="3">
    <source>
        <dbReference type="Proteomes" id="UP000183208"/>
    </source>
</evidence>
<gene>
    <name evidence="2" type="ORF">SAMN05444171_4325</name>
</gene>
<dbReference type="EMBL" id="FNTI01000001">
    <property type="protein sequence ID" value="SED51732.1"/>
    <property type="molecule type" value="Genomic_DNA"/>
</dbReference>
<sequence length="125" mass="13588">MPEASRSGPVVPYGADETAYVVVDSLGAGRETEFERADLEAVIRDLLSGQFNCPIRIVAFNTLEHWTADVSRDVAAEIQSQSDMDGLPVPEHLRDFVDRYAGSTPRRDPLQTLAGDASHDRSASG</sequence>
<proteinExistence type="predicted"/>
<protein>
    <submittedName>
        <fullName evidence="2">Uncharacterized protein</fullName>
    </submittedName>
</protein>
<accession>A0A1M7B7Z2</accession>
<dbReference type="RefSeq" id="WP_074823143.1">
    <property type="nucleotide sequence ID" value="NZ_FNTI01000001.1"/>
</dbReference>
<evidence type="ECO:0000313" key="2">
    <source>
        <dbReference type="EMBL" id="SED51732.1"/>
    </source>
</evidence>
<evidence type="ECO:0000256" key="1">
    <source>
        <dbReference type="SAM" id="MobiDB-lite"/>
    </source>
</evidence>
<dbReference type="AlphaFoldDB" id="A0A1M7B7Z2"/>
<name>A0A1M7B7Z2_9BRAD</name>
<dbReference type="Proteomes" id="UP000183208">
    <property type="component" value="Unassembled WGS sequence"/>
</dbReference>
<feature type="region of interest" description="Disordered" evidence="1">
    <location>
        <begin position="99"/>
        <end position="125"/>
    </location>
</feature>
<organism evidence="2 3">
    <name type="scientific">Bradyrhizobium lablabi</name>
    <dbReference type="NCBI Taxonomy" id="722472"/>
    <lineage>
        <taxon>Bacteria</taxon>
        <taxon>Pseudomonadati</taxon>
        <taxon>Pseudomonadota</taxon>
        <taxon>Alphaproteobacteria</taxon>
        <taxon>Hyphomicrobiales</taxon>
        <taxon>Nitrobacteraceae</taxon>
        <taxon>Bradyrhizobium</taxon>
    </lineage>
</organism>
<reference evidence="2 3" key="1">
    <citation type="submission" date="2016-10" db="EMBL/GenBank/DDBJ databases">
        <authorList>
            <person name="de Groot N.N."/>
        </authorList>
    </citation>
    <scope>NUCLEOTIDE SEQUENCE [LARGE SCALE GENOMIC DNA]</scope>
    <source>
        <strain evidence="2 3">GAS522</strain>
    </source>
</reference>